<reference evidence="2 3" key="1">
    <citation type="journal article" date="2021" name="Nat. Plants">
        <title>The Taxus genome provides insights into paclitaxel biosynthesis.</title>
        <authorList>
            <person name="Xiong X."/>
            <person name="Gou J."/>
            <person name="Liao Q."/>
            <person name="Li Y."/>
            <person name="Zhou Q."/>
            <person name="Bi G."/>
            <person name="Li C."/>
            <person name="Du R."/>
            <person name="Wang X."/>
            <person name="Sun T."/>
            <person name="Guo L."/>
            <person name="Liang H."/>
            <person name="Lu P."/>
            <person name="Wu Y."/>
            <person name="Zhang Z."/>
            <person name="Ro D.K."/>
            <person name="Shang Y."/>
            <person name="Huang S."/>
            <person name="Yan J."/>
        </authorList>
    </citation>
    <scope>NUCLEOTIDE SEQUENCE [LARGE SCALE GENOMIC DNA]</scope>
    <source>
        <strain evidence="2">Ta-2019</strain>
    </source>
</reference>
<feature type="non-terminal residue" evidence="2">
    <location>
        <position position="113"/>
    </location>
</feature>
<keyword evidence="3" id="KW-1185">Reference proteome</keyword>
<organism evidence="2 3">
    <name type="scientific">Taxus chinensis</name>
    <name type="common">Chinese yew</name>
    <name type="synonym">Taxus wallichiana var. chinensis</name>
    <dbReference type="NCBI Taxonomy" id="29808"/>
    <lineage>
        <taxon>Eukaryota</taxon>
        <taxon>Viridiplantae</taxon>
        <taxon>Streptophyta</taxon>
        <taxon>Embryophyta</taxon>
        <taxon>Tracheophyta</taxon>
        <taxon>Spermatophyta</taxon>
        <taxon>Pinopsida</taxon>
        <taxon>Pinidae</taxon>
        <taxon>Conifers II</taxon>
        <taxon>Cupressales</taxon>
        <taxon>Taxaceae</taxon>
        <taxon>Taxus</taxon>
    </lineage>
</organism>
<feature type="non-terminal residue" evidence="2">
    <location>
        <position position="1"/>
    </location>
</feature>
<proteinExistence type="predicted"/>
<accession>A0AA38CEN1</accession>
<gene>
    <name evidence="2" type="ORF">KI387_029613</name>
</gene>
<evidence type="ECO:0000256" key="1">
    <source>
        <dbReference type="SAM" id="MobiDB-lite"/>
    </source>
</evidence>
<evidence type="ECO:0000313" key="3">
    <source>
        <dbReference type="Proteomes" id="UP000824469"/>
    </source>
</evidence>
<feature type="region of interest" description="Disordered" evidence="1">
    <location>
        <begin position="60"/>
        <end position="81"/>
    </location>
</feature>
<dbReference type="Proteomes" id="UP000824469">
    <property type="component" value="Unassembled WGS sequence"/>
</dbReference>
<evidence type="ECO:0000313" key="2">
    <source>
        <dbReference type="EMBL" id="KAH9297931.1"/>
    </source>
</evidence>
<protein>
    <submittedName>
        <fullName evidence="2">Uncharacterized protein</fullName>
    </submittedName>
</protein>
<dbReference type="EMBL" id="JAHRHJ020000010">
    <property type="protein sequence ID" value="KAH9297931.1"/>
    <property type="molecule type" value="Genomic_DNA"/>
</dbReference>
<comment type="caution">
    <text evidence="2">The sequence shown here is derived from an EMBL/GenBank/DDBJ whole genome shotgun (WGS) entry which is preliminary data.</text>
</comment>
<name>A0AA38CEN1_TAXCH</name>
<sequence>YFQCGKMDTPIHEGLFLLLFRNGKLALDKPTPQIESEEDITLVECLTKMCEGNLGIKKVGDENNTKGMDRQEAGPSKGKEKVLMEDEKSLEMLKKQVQYLETVVQVMDETNSV</sequence>
<dbReference type="AlphaFoldDB" id="A0AA38CEN1"/>